<sequence length="65" mass="7279">MITLESYDRDTGKRHYGMSTAAGDSLDKLNANFKQACKGVPMPQGSSCMDYSTKKVYFFDGISWK</sequence>
<proteinExistence type="predicted"/>
<protein>
    <submittedName>
        <fullName evidence="1">Uncharacterized protein</fullName>
    </submittedName>
</protein>
<accession>A0A8S5Q5M4</accession>
<evidence type="ECO:0000313" key="1">
    <source>
        <dbReference type="EMBL" id="DAE13828.1"/>
    </source>
</evidence>
<name>A0A8S5Q5M4_9CAUD</name>
<organism evidence="1">
    <name type="scientific">Siphoviridae sp. ctLNL10</name>
    <dbReference type="NCBI Taxonomy" id="2825453"/>
    <lineage>
        <taxon>Viruses</taxon>
        <taxon>Duplodnaviria</taxon>
        <taxon>Heunggongvirae</taxon>
        <taxon>Uroviricota</taxon>
        <taxon>Caudoviricetes</taxon>
    </lineage>
</organism>
<reference evidence="1" key="1">
    <citation type="journal article" date="2021" name="Proc. Natl. Acad. Sci. U.S.A.">
        <title>A Catalog of Tens of Thousands of Viruses from Human Metagenomes Reveals Hidden Associations with Chronic Diseases.</title>
        <authorList>
            <person name="Tisza M.J."/>
            <person name="Buck C.B."/>
        </authorList>
    </citation>
    <scope>NUCLEOTIDE SEQUENCE</scope>
    <source>
        <strain evidence="1">CtLNL10</strain>
    </source>
</reference>
<dbReference type="EMBL" id="BK015570">
    <property type="protein sequence ID" value="DAE13828.1"/>
    <property type="molecule type" value="Genomic_DNA"/>
</dbReference>